<feature type="compositionally biased region" description="Basic residues" evidence="1">
    <location>
        <begin position="47"/>
        <end position="57"/>
    </location>
</feature>
<sequence length="93" mass="9962">MIEWAEIGREIEARERVAGMQDAMAAAGTMEKKARRQHMNALDRAARHQKVTVHRSVPKPGGPLSPADAAIRAQGRAMLAGMGMPIMKAGSDG</sequence>
<name>A0A0F9DPT1_9ZZZZ</name>
<evidence type="ECO:0000256" key="1">
    <source>
        <dbReference type="SAM" id="MobiDB-lite"/>
    </source>
</evidence>
<reference evidence="2" key="1">
    <citation type="journal article" date="2015" name="Nature">
        <title>Complex archaea that bridge the gap between prokaryotes and eukaryotes.</title>
        <authorList>
            <person name="Spang A."/>
            <person name="Saw J.H."/>
            <person name="Jorgensen S.L."/>
            <person name="Zaremba-Niedzwiedzka K."/>
            <person name="Martijn J."/>
            <person name="Lind A.E."/>
            <person name="van Eijk R."/>
            <person name="Schleper C."/>
            <person name="Guy L."/>
            <person name="Ettema T.J."/>
        </authorList>
    </citation>
    <scope>NUCLEOTIDE SEQUENCE</scope>
</reference>
<evidence type="ECO:0000313" key="2">
    <source>
        <dbReference type="EMBL" id="KKL63724.1"/>
    </source>
</evidence>
<protein>
    <submittedName>
        <fullName evidence="2">Uncharacterized protein</fullName>
    </submittedName>
</protein>
<comment type="caution">
    <text evidence="2">The sequence shown here is derived from an EMBL/GenBank/DDBJ whole genome shotgun (WGS) entry which is preliminary data.</text>
</comment>
<dbReference type="EMBL" id="LAZR01028066">
    <property type="protein sequence ID" value="KKL63724.1"/>
    <property type="molecule type" value="Genomic_DNA"/>
</dbReference>
<proteinExistence type="predicted"/>
<dbReference type="AlphaFoldDB" id="A0A0F9DPT1"/>
<gene>
    <name evidence="2" type="ORF">LCGC14_2172250</name>
</gene>
<feature type="region of interest" description="Disordered" evidence="1">
    <location>
        <begin position="45"/>
        <end position="65"/>
    </location>
</feature>
<accession>A0A0F9DPT1</accession>
<organism evidence="2">
    <name type="scientific">marine sediment metagenome</name>
    <dbReference type="NCBI Taxonomy" id="412755"/>
    <lineage>
        <taxon>unclassified sequences</taxon>
        <taxon>metagenomes</taxon>
        <taxon>ecological metagenomes</taxon>
    </lineage>
</organism>